<proteinExistence type="predicted"/>
<organism evidence="1 2">
    <name type="scientific">Modicella reniformis</name>
    <dbReference type="NCBI Taxonomy" id="1440133"/>
    <lineage>
        <taxon>Eukaryota</taxon>
        <taxon>Fungi</taxon>
        <taxon>Fungi incertae sedis</taxon>
        <taxon>Mucoromycota</taxon>
        <taxon>Mortierellomycotina</taxon>
        <taxon>Mortierellomycetes</taxon>
        <taxon>Mortierellales</taxon>
        <taxon>Mortierellaceae</taxon>
        <taxon>Modicella</taxon>
    </lineage>
</organism>
<comment type="caution">
    <text evidence="1">The sequence shown here is derived from an EMBL/GenBank/DDBJ whole genome shotgun (WGS) entry which is preliminary data.</text>
</comment>
<protein>
    <submittedName>
        <fullName evidence="1">Uncharacterized protein</fullName>
    </submittedName>
</protein>
<gene>
    <name evidence="1" type="ORF">BGZ65_004824</name>
</gene>
<dbReference type="EMBL" id="JAAAHW010003809">
    <property type="protein sequence ID" value="KAF9980662.1"/>
    <property type="molecule type" value="Genomic_DNA"/>
</dbReference>
<keyword evidence="2" id="KW-1185">Reference proteome</keyword>
<dbReference type="AlphaFoldDB" id="A0A9P6M8R4"/>
<accession>A0A9P6M8R4</accession>
<reference evidence="1" key="1">
    <citation type="journal article" date="2020" name="Fungal Divers.">
        <title>Resolving the Mortierellaceae phylogeny through synthesis of multi-gene phylogenetics and phylogenomics.</title>
        <authorList>
            <person name="Vandepol N."/>
            <person name="Liber J."/>
            <person name="Desiro A."/>
            <person name="Na H."/>
            <person name="Kennedy M."/>
            <person name="Barry K."/>
            <person name="Grigoriev I.V."/>
            <person name="Miller A.N."/>
            <person name="O'Donnell K."/>
            <person name="Stajich J.E."/>
            <person name="Bonito G."/>
        </authorList>
    </citation>
    <scope>NUCLEOTIDE SEQUENCE</scope>
    <source>
        <strain evidence="1">MES-2147</strain>
    </source>
</reference>
<sequence>MQQLKEVVIVNDEKYHEEAGKTKITIESDALANRIYEALREVRWLQSLENQWFLSALDLKLGYHRSITTTTAHIIINLNNMDSLILDFGRLSLTTGISPDGTQNMKIEVEKLGDLISVDVELIQLCHHKELVIKNSPLETDMDRLINILQDSCKLEVLRIGPIVLLLSSTWSRQHGRRLFKVENQPCYVLSRWLMKDWSLSIRLDDHNHIATTLKFSENTKVFDMRTRLRLGNKTAVTKNDPVRDYFRQYGWTIEILHSPSTFDDHLASLQITTLAIVPSLLTKPGMDALDHVAEFMLTRLIGFKLQYATLDPGLIEAIDFAMLNSLELELELLVVVANDMPQVRLRSLTIGKDLLDNDSARLLCAKLRKKLPLSSDDGQMFSFLMTENKVTRIQSKCVKTGYRFHCLHSRLSRHICLLIEILIVFKSTRLWNMNCNLASAFFSCRVQYQLGVFIVDL</sequence>
<dbReference type="Proteomes" id="UP000749646">
    <property type="component" value="Unassembled WGS sequence"/>
</dbReference>
<evidence type="ECO:0000313" key="1">
    <source>
        <dbReference type="EMBL" id="KAF9980662.1"/>
    </source>
</evidence>
<name>A0A9P6M8R4_9FUNG</name>
<evidence type="ECO:0000313" key="2">
    <source>
        <dbReference type="Proteomes" id="UP000749646"/>
    </source>
</evidence>